<dbReference type="KEGG" id="hdn:Hden_0771"/>
<dbReference type="EMBL" id="CP002083">
    <property type="protein sequence ID" value="ADJ22589.1"/>
    <property type="molecule type" value="Genomic_DNA"/>
</dbReference>
<dbReference type="InterPro" id="IPR032710">
    <property type="entry name" value="NTF2-like_dom_sf"/>
</dbReference>
<keyword evidence="3" id="KW-1185">Reference proteome</keyword>
<dbReference type="eggNOG" id="COG4319">
    <property type="taxonomic scope" value="Bacteria"/>
</dbReference>
<dbReference type="Proteomes" id="UP000002033">
    <property type="component" value="Chromosome"/>
</dbReference>
<dbReference type="SUPFAM" id="SSF54427">
    <property type="entry name" value="NTF2-like"/>
    <property type="match status" value="1"/>
</dbReference>
<dbReference type="AlphaFoldDB" id="D8JTM7"/>
<dbReference type="Pfam" id="PF14534">
    <property type="entry name" value="DUF4440"/>
    <property type="match status" value="1"/>
</dbReference>
<protein>
    <submittedName>
        <fullName evidence="2">Nuclear transport factor 2</fullName>
    </submittedName>
</protein>
<evidence type="ECO:0000313" key="3">
    <source>
        <dbReference type="Proteomes" id="UP000002033"/>
    </source>
</evidence>
<name>D8JTM7_HYPDA</name>
<dbReference type="OrthoDB" id="7630482at2"/>
<dbReference type="Gene3D" id="3.10.450.50">
    <property type="match status" value="1"/>
</dbReference>
<proteinExistence type="predicted"/>
<feature type="domain" description="DUF4440" evidence="1">
    <location>
        <begin position="7"/>
        <end position="114"/>
    </location>
</feature>
<gene>
    <name evidence="2" type="ordered locus">Hden_0771</name>
</gene>
<evidence type="ECO:0000313" key="2">
    <source>
        <dbReference type="EMBL" id="ADJ22589.1"/>
    </source>
</evidence>
<dbReference type="InterPro" id="IPR027843">
    <property type="entry name" value="DUF4440"/>
</dbReference>
<evidence type="ECO:0000259" key="1">
    <source>
        <dbReference type="Pfam" id="PF14534"/>
    </source>
</evidence>
<dbReference type="RefSeq" id="WP_013214804.1">
    <property type="nucleotide sequence ID" value="NC_014313.1"/>
</dbReference>
<dbReference type="HOGENOM" id="CLU_128796_0_0_5"/>
<organism evidence="2 3">
    <name type="scientific">Hyphomicrobium denitrificans (strain ATCC 51888 / DSM 1869 / NCIMB 11706 / TK 0415)</name>
    <dbReference type="NCBI Taxonomy" id="582899"/>
    <lineage>
        <taxon>Bacteria</taxon>
        <taxon>Pseudomonadati</taxon>
        <taxon>Pseudomonadota</taxon>
        <taxon>Alphaproteobacteria</taxon>
        <taxon>Hyphomicrobiales</taxon>
        <taxon>Hyphomicrobiaceae</taxon>
        <taxon>Hyphomicrobium</taxon>
    </lineage>
</organism>
<sequence length="120" mass="12682">MTNALETVAKAWDDTFNSGDTEKLGSFYAASGRVIPSGGTPIEGRDAIAKFFAGIRANGLTKHDIKVTSVIDRGDTVIASGTWNLTGPGEKGEGASFGGNWVNVLAREGSGWQILLHTWN</sequence>
<reference evidence="3" key="1">
    <citation type="journal article" date="2011" name="J. Bacteriol.">
        <title>Genome sequences of eight morphologically diverse alphaproteobacteria.</title>
        <authorList>
            <consortium name="US DOE Joint Genome Institute"/>
            <person name="Brown P.J."/>
            <person name="Kysela D.T."/>
            <person name="Buechlein A."/>
            <person name="Hemmerich C."/>
            <person name="Brun Y.V."/>
        </authorList>
    </citation>
    <scope>NUCLEOTIDE SEQUENCE [LARGE SCALE GENOMIC DNA]</scope>
    <source>
        <strain evidence="3">ATCC 51888 / DSM 1869 / NCIB 11706 / TK 0415</strain>
    </source>
</reference>
<accession>D8JTM7</accession>